<evidence type="ECO:0000256" key="4">
    <source>
        <dbReference type="ARBA" id="ARBA00022691"/>
    </source>
</evidence>
<evidence type="ECO:0000256" key="8">
    <source>
        <dbReference type="ARBA" id="ARBA00023004"/>
    </source>
</evidence>
<comment type="similarity">
    <text evidence="12 13">Belongs to the ThiC family.</text>
</comment>
<dbReference type="GO" id="GO:0009228">
    <property type="term" value="P:thiamine biosynthetic process"/>
    <property type="evidence" value="ECO:0007669"/>
    <property type="project" value="UniProtKB-UniRule"/>
</dbReference>
<feature type="region of interest" description="Disordered" evidence="14">
    <location>
        <begin position="1"/>
        <end position="25"/>
    </location>
</feature>
<keyword evidence="3 13" id="KW-0004">4Fe-4S</keyword>
<dbReference type="Gene3D" id="3.20.20.540">
    <property type="entry name" value="Radical SAM ThiC family, central domain"/>
    <property type="match status" value="1"/>
</dbReference>
<comment type="catalytic activity">
    <reaction evidence="11 13">
        <text>5-amino-1-(5-phospho-beta-D-ribosyl)imidazole + S-adenosyl-L-methionine = 4-amino-2-methyl-5-(phosphooxymethyl)pyrimidine + CO + 5'-deoxyadenosine + formate + L-methionine + 3 H(+)</text>
        <dbReference type="Rhea" id="RHEA:24840"/>
        <dbReference type="ChEBI" id="CHEBI:15378"/>
        <dbReference type="ChEBI" id="CHEBI:15740"/>
        <dbReference type="ChEBI" id="CHEBI:17245"/>
        <dbReference type="ChEBI" id="CHEBI:17319"/>
        <dbReference type="ChEBI" id="CHEBI:57844"/>
        <dbReference type="ChEBI" id="CHEBI:58354"/>
        <dbReference type="ChEBI" id="CHEBI:59789"/>
        <dbReference type="ChEBI" id="CHEBI:137981"/>
        <dbReference type="EC" id="4.1.99.17"/>
    </reaction>
</comment>
<sequence length="564" mass="60570">MSTSSTDPSARTPIPPVLPAEDLSGASGDLGLFAGRLPGVREYSRSACGELVPFRRVDLDPTPASFGGGVQPAIYLCDVTGPFGEGDGSQKPRLRNRPSPGTPTQYESARAGVVTPEMAFVAERENLNRKVFLESLAKLGNPKARALYQRAAEAPFWTPEDVRSLVARREAVIPLNFNHPEAEPMAIGKAFSTKVNANIGTSSTSKDWHEEIGKLRESLLCGADTVMDLSTGKNIVETREALLRRSPVPLGTVPVYEALERAGSPEALNWEIFRQTMEDQAAQGVDYMTIHAGLLKSHVALTRERLTGIVSRGGGLLALAMKLTGEENFLYTHFDEILAIAKHYDVTLSLGDGLRSGSTHDGNDAAQLAELKTLGELNRRAAKAGVQVMIEGPGHIAIPRIRLNQELEEVWCDNAPFYTLGPLVTDMGAGYDHITAAIGGAIIGAAGTAMLCYVTPKEHLGLPNEADVREGMAAFKIAAHAADLARGIPGADLRDLAISAARFEFRWNDQFRLAVDPARAAAFHDETLSGSGAREAHFCSMCGPKFCPMKLARDLFDDEPSSGA</sequence>
<dbReference type="AlphaFoldDB" id="S3BES9"/>
<dbReference type="PANTHER" id="PTHR30557:SF1">
    <property type="entry name" value="PHOSPHOMETHYLPYRIMIDINE SYNTHASE, CHLOROPLASTIC"/>
    <property type="match status" value="1"/>
</dbReference>
<evidence type="ECO:0000313" key="16">
    <source>
        <dbReference type="Proteomes" id="UP000014400"/>
    </source>
</evidence>
<keyword evidence="7 13" id="KW-0784">Thiamine biosynthesis</keyword>
<comment type="subunit">
    <text evidence="13">Homodimer.</text>
</comment>
<reference evidence="15 16" key="1">
    <citation type="submission" date="2013-04" db="EMBL/GenBank/DDBJ databases">
        <title>The Genome Sequence of Sutterella wadsworthensis HGA0223.</title>
        <authorList>
            <consortium name="The Broad Institute Genomics Platform"/>
            <person name="Earl A."/>
            <person name="Ward D."/>
            <person name="Feldgarden M."/>
            <person name="Gevers D."/>
            <person name="Schmidt T.M."/>
            <person name="Dover J."/>
            <person name="Dai D."/>
            <person name="Walker B."/>
            <person name="Young S."/>
            <person name="Zeng Q."/>
            <person name="Gargeya S."/>
            <person name="Fitzgerald M."/>
            <person name="Haas B."/>
            <person name="Abouelleil A."/>
            <person name="Allen A.W."/>
            <person name="Alvarado L."/>
            <person name="Arachchi H.M."/>
            <person name="Berlin A.M."/>
            <person name="Chapman S.B."/>
            <person name="Gainer-Dewar J."/>
            <person name="Goldberg J."/>
            <person name="Griggs A."/>
            <person name="Gujja S."/>
            <person name="Hansen M."/>
            <person name="Howarth C."/>
            <person name="Imamovic A."/>
            <person name="Ireland A."/>
            <person name="Larimer J."/>
            <person name="McCowan C."/>
            <person name="Murphy C."/>
            <person name="Pearson M."/>
            <person name="Poon T.W."/>
            <person name="Priest M."/>
            <person name="Roberts A."/>
            <person name="Saif S."/>
            <person name="Shea T."/>
            <person name="Sisk P."/>
            <person name="Sykes S."/>
            <person name="Wortman J."/>
            <person name="Nusbaum C."/>
            <person name="Birren B."/>
        </authorList>
    </citation>
    <scope>NUCLEOTIDE SEQUENCE [LARGE SCALE GENOMIC DNA]</scope>
    <source>
        <strain evidence="15 16">HGA0223</strain>
    </source>
</reference>
<dbReference type="InterPro" id="IPR037509">
    <property type="entry name" value="ThiC"/>
</dbReference>
<feature type="binding site" evidence="13">
    <location>
        <begin position="311"/>
        <end position="313"/>
    </location>
    <ligand>
        <name>substrate</name>
    </ligand>
</feature>
<evidence type="ECO:0000256" key="1">
    <source>
        <dbReference type="ARBA" id="ARBA00003175"/>
    </source>
</evidence>
<evidence type="ECO:0000313" key="15">
    <source>
        <dbReference type="EMBL" id="EPD99818.1"/>
    </source>
</evidence>
<feature type="binding site" evidence="13">
    <location>
        <position position="256"/>
    </location>
    <ligand>
        <name>substrate</name>
    </ligand>
</feature>
<dbReference type="PANTHER" id="PTHR30557">
    <property type="entry name" value="THIAMINE BIOSYNTHESIS PROTEIN THIC"/>
    <property type="match status" value="1"/>
</dbReference>
<comment type="function">
    <text evidence="1 13">Catalyzes the synthesis of the hydroxymethylpyrimidine phosphate (HMP-P) moiety of thiamine from aminoimidazole ribotide (AIR) in a radical S-adenosyl-L-methionine (SAM)-dependent reaction.</text>
</comment>
<feature type="binding site" evidence="13">
    <location>
        <position position="542"/>
    </location>
    <ligand>
        <name>[4Fe-4S] cluster</name>
        <dbReference type="ChEBI" id="CHEBI:49883"/>
        <note>4Fe-4S-S-AdoMet</note>
    </ligand>
</feature>
<feature type="binding site" evidence="13">
    <location>
        <position position="227"/>
    </location>
    <ligand>
        <name>substrate</name>
    </ligand>
</feature>
<proteinExistence type="inferred from homology"/>
<dbReference type="GO" id="GO:0009229">
    <property type="term" value="P:thiamine diphosphate biosynthetic process"/>
    <property type="evidence" value="ECO:0007669"/>
    <property type="project" value="UniProtKB-UniRule"/>
</dbReference>
<feature type="region of interest" description="Disordered" evidence="14">
    <location>
        <begin position="85"/>
        <end position="108"/>
    </location>
</feature>
<evidence type="ECO:0000256" key="14">
    <source>
        <dbReference type="SAM" id="MobiDB-lite"/>
    </source>
</evidence>
<evidence type="ECO:0000256" key="9">
    <source>
        <dbReference type="ARBA" id="ARBA00023014"/>
    </source>
</evidence>
<accession>S3BES9</accession>
<dbReference type="PATRIC" id="fig|1203554.3.peg.609"/>
<dbReference type="GO" id="GO:0070284">
    <property type="term" value="F:phosphomethylpyrimidine synthase activity"/>
    <property type="evidence" value="ECO:0007669"/>
    <property type="project" value="UniProtKB-EC"/>
</dbReference>
<comment type="cofactor">
    <cofactor evidence="13">
        <name>[4Fe-4S] cluster</name>
        <dbReference type="ChEBI" id="CHEBI:49883"/>
    </cofactor>
    <text evidence="13">Binds 1 [4Fe-4S] cluster per subunit. The cluster is coordinated with 3 cysteines and an exchangeable S-adenosyl-L-methionine.</text>
</comment>
<evidence type="ECO:0000256" key="12">
    <source>
        <dbReference type="ARBA" id="ARBA00061546"/>
    </source>
</evidence>
<comment type="pathway">
    <text evidence="2 13">Cofactor biosynthesis; thiamine diphosphate biosynthesis.</text>
</comment>
<keyword evidence="10 13" id="KW-0456">Lyase</keyword>
<evidence type="ECO:0000256" key="6">
    <source>
        <dbReference type="ARBA" id="ARBA00022833"/>
    </source>
</evidence>
<dbReference type="NCBIfam" id="NF006763">
    <property type="entry name" value="PRK09284.1"/>
    <property type="match status" value="1"/>
</dbReference>
<feature type="binding site" evidence="13">
    <location>
        <position position="547"/>
    </location>
    <ligand>
        <name>[4Fe-4S] cluster</name>
        <dbReference type="ChEBI" id="CHEBI:49883"/>
        <note>4Fe-4S-S-AdoMet</note>
    </ligand>
</feature>
<dbReference type="HOGENOM" id="CLU_013181_2_1_4"/>
<dbReference type="GO" id="GO:0051539">
    <property type="term" value="F:4 iron, 4 sulfur cluster binding"/>
    <property type="evidence" value="ECO:0007669"/>
    <property type="project" value="UniProtKB-KW"/>
</dbReference>
<feature type="binding site" evidence="13">
    <location>
        <position position="395"/>
    </location>
    <ligand>
        <name>Zn(2+)</name>
        <dbReference type="ChEBI" id="CHEBI:29105"/>
    </ligand>
</feature>
<evidence type="ECO:0000256" key="7">
    <source>
        <dbReference type="ARBA" id="ARBA00022977"/>
    </source>
</evidence>
<feature type="binding site" evidence="13">
    <location>
        <position position="391"/>
    </location>
    <ligand>
        <name>substrate</name>
    </ligand>
</feature>
<dbReference type="RefSeq" id="WP_016473983.1">
    <property type="nucleotide sequence ID" value="NZ_KE150480.1"/>
</dbReference>
<dbReference type="SFLD" id="SFLDG01114">
    <property type="entry name" value="phosphomethylpyrimidine_syntha"/>
    <property type="match status" value="1"/>
</dbReference>
<dbReference type="SFLD" id="SFLDF00407">
    <property type="entry name" value="phosphomethylpyrimidine_syntha"/>
    <property type="match status" value="1"/>
</dbReference>
<feature type="binding site" evidence="13">
    <location>
        <position position="198"/>
    </location>
    <ligand>
        <name>substrate</name>
    </ligand>
</feature>
<keyword evidence="16" id="KW-1185">Reference proteome</keyword>
<organism evidence="15 16">
    <name type="scientific">Sutterella wadsworthensis HGA0223</name>
    <dbReference type="NCBI Taxonomy" id="1203554"/>
    <lineage>
        <taxon>Bacteria</taxon>
        <taxon>Pseudomonadati</taxon>
        <taxon>Pseudomonadota</taxon>
        <taxon>Betaproteobacteria</taxon>
        <taxon>Burkholderiales</taxon>
        <taxon>Sutterellaceae</taxon>
        <taxon>Sutterella</taxon>
    </lineage>
</organism>
<dbReference type="InterPro" id="IPR002817">
    <property type="entry name" value="ThiC/BzaA/B"/>
</dbReference>
<keyword evidence="8 13" id="KW-0408">Iron</keyword>
<keyword evidence="6 13" id="KW-0862">Zinc</keyword>
<dbReference type="InterPro" id="IPR038521">
    <property type="entry name" value="ThiC/Bza_core_dom"/>
</dbReference>
<evidence type="ECO:0000256" key="11">
    <source>
        <dbReference type="ARBA" id="ARBA00050218"/>
    </source>
</evidence>
<evidence type="ECO:0000256" key="2">
    <source>
        <dbReference type="ARBA" id="ARBA00004948"/>
    </source>
</evidence>
<evidence type="ECO:0000256" key="3">
    <source>
        <dbReference type="ARBA" id="ARBA00022485"/>
    </source>
</evidence>
<dbReference type="Pfam" id="PF01964">
    <property type="entry name" value="ThiC_Rad_SAM"/>
    <property type="match status" value="1"/>
</dbReference>
<keyword evidence="4 13" id="KW-0949">S-adenosyl-L-methionine</keyword>
<dbReference type="UniPathway" id="UPA00060"/>
<evidence type="ECO:0000256" key="10">
    <source>
        <dbReference type="ARBA" id="ARBA00023239"/>
    </source>
</evidence>
<dbReference type="eggNOG" id="COG0422">
    <property type="taxonomic scope" value="Bacteria"/>
</dbReference>
<dbReference type="FunFam" id="3.20.20.540:FF:000001">
    <property type="entry name" value="Phosphomethylpyrimidine synthase"/>
    <property type="match status" value="1"/>
</dbReference>
<keyword evidence="9 13" id="KW-0411">Iron-sulfur</keyword>
<feature type="binding site" evidence="13">
    <location>
        <position position="418"/>
    </location>
    <ligand>
        <name>substrate</name>
    </ligand>
</feature>
<dbReference type="GO" id="GO:0008270">
    <property type="term" value="F:zinc ion binding"/>
    <property type="evidence" value="ECO:0007669"/>
    <property type="project" value="UniProtKB-UniRule"/>
</dbReference>
<evidence type="ECO:0000256" key="13">
    <source>
        <dbReference type="HAMAP-Rule" id="MF_00089"/>
    </source>
</evidence>
<keyword evidence="5 13" id="KW-0479">Metal-binding</keyword>
<name>S3BES9_9BURK</name>
<feature type="binding site" evidence="13">
    <location>
        <begin position="352"/>
        <end position="355"/>
    </location>
    <ligand>
        <name>substrate</name>
    </ligand>
</feature>
<evidence type="ECO:0000256" key="5">
    <source>
        <dbReference type="ARBA" id="ARBA00022723"/>
    </source>
</evidence>
<dbReference type="Gene3D" id="6.10.250.620">
    <property type="match status" value="1"/>
</dbReference>
<feature type="binding site" evidence="13">
    <location>
        <position position="459"/>
    </location>
    <ligand>
        <name>Zn(2+)</name>
        <dbReference type="ChEBI" id="CHEBI:29105"/>
    </ligand>
</feature>
<dbReference type="NCBIfam" id="NF009895">
    <property type="entry name" value="PRK13352.1"/>
    <property type="match status" value="1"/>
</dbReference>
<dbReference type="SFLD" id="SFLDS00113">
    <property type="entry name" value="Radical_SAM_Phosphomethylpyrim"/>
    <property type="match status" value="1"/>
</dbReference>
<comment type="caution">
    <text evidence="15">The sequence shown here is derived from an EMBL/GenBank/DDBJ whole genome shotgun (WGS) entry which is preliminary data.</text>
</comment>
<dbReference type="HAMAP" id="MF_00089">
    <property type="entry name" value="ThiC"/>
    <property type="match status" value="1"/>
</dbReference>
<dbReference type="EC" id="4.1.99.17" evidence="13"/>
<dbReference type="STRING" id="1203554.HMPREF1476_00622"/>
<feature type="binding site" evidence="13">
    <location>
        <position position="539"/>
    </location>
    <ligand>
        <name>[4Fe-4S] cluster</name>
        <dbReference type="ChEBI" id="CHEBI:49883"/>
        <note>4Fe-4S-S-AdoMet</note>
    </ligand>
</feature>
<feature type="binding site" evidence="13">
    <location>
        <position position="291"/>
    </location>
    <ligand>
        <name>substrate</name>
    </ligand>
</feature>
<gene>
    <name evidence="13" type="primary">thiC</name>
    <name evidence="15" type="ORF">HMPREF1476_00622</name>
</gene>
<dbReference type="EMBL" id="ATCF01000012">
    <property type="protein sequence ID" value="EPD99818.1"/>
    <property type="molecule type" value="Genomic_DNA"/>
</dbReference>
<protein>
    <recommendedName>
        <fullName evidence="13">Phosphomethylpyrimidine synthase</fullName>
        <ecNumber evidence="13">4.1.99.17</ecNumber>
    </recommendedName>
    <alternativeName>
        <fullName evidence="13">Hydroxymethylpyrimidine phosphate synthase</fullName>
        <shortName evidence="13">HMP-P synthase</shortName>
        <shortName evidence="13">HMP-phosphate synthase</shortName>
        <shortName evidence="13">HMPP synthase</shortName>
    </alternativeName>
    <alternativeName>
        <fullName evidence="13">Thiamine biosynthesis protein ThiC</fullName>
    </alternativeName>
</protein>
<dbReference type="NCBIfam" id="TIGR00190">
    <property type="entry name" value="thiC"/>
    <property type="match status" value="1"/>
</dbReference>
<dbReference type="Proteomes" id="UP000014400">
    <property type="component" value="Unassembled WGS sequence"/>
</dbReference>